<dbReference type="AlphaFoldDB" id="A0A8T3AUV6"/>
<keyword evidence="2" id="KW-1185">Reference proteome</keyword>
<dbReference type="Proteomes" id="UP000829196">
    <property type="component" value="Unassembled WGS sequence"/>
</dbReference>
<sequence length="92" mass="10615">MKADILLLLKRENKAKKRGKGEGNRELFLRMAIGSEVIQYFHGKDWRRICDDLKSTSCQSSALLLHWWLRATVGCCRCGIYLYGKFRGCSSK</sequence>
<organism evidence="1 2">
    <name type="scientific">Dendrobium nobile</name>
    <name type="common">Orchid</name>
    <dbReference type="NCBI Taxonomy" id="94219"/>
    <lineage>
        <taxon>Eukaryota</taxon>
        <taxon>Viridiplantae</taxon>
        <taxon>Streptophyta</taxon>
        <taxon>Embryophyta</taxon>
        <taxon>Tracheophyta</taxon>
        <taxon>Spermatophyta</taxon>
        <taxon>Magnoliopsida</taxon>
        <taxon>Liliopsida</taxon>
        <taxon>Asparagales</taxon>
        <taxon>Orchidaceae</taxon>
        <taxon>Epidendroideae</taxon>
        <taxon>Malaxideae</taxon>
        <taxon>Dendrobiinae</taxon>
        <taxon>Dendrobium</taxon>
    </lineage>
</organism>
<name>A0A8T3AUV6_DENNO</name>
<evidence type="ECO:0000313" key="1">
    <source>
        <dbReference type="EMBL" id="KAI0499858.1"/>
    </source>
</evidence>
<accession>A0A8T3AUV6</accession>
<protein>
    <submittedName>
        <fullName evidence="1">Uncharacterized protein</fullName>
    </submittedName>
</protein>
<comment type="caution">
    <text evidence="1">The sequence shown here is derived from an EMBL/GenBank/DDBJ whole genome shotgun (WGS) entry which is preliminary data.</text>
</comment>
<reference evidence="1" key="1">
    <citation type="journal article" date="2022" name="Front. Genet.">
        <title>Chromosome-Scale Assembly of the Dendrobium nobile Genome Provides Insights Into the Molecular Mechanism of the Biosynthesis of the Medicinal Active Ingredient of Dendrobium.</title>
        <authorList>
            <person name="Xu Q."/>
            <person name="Niu S.-C."/>
            <person name="Li K.-L."/>
            <person name="Zheng P.-J."/>
            <person name="Zhang X.-J."/>
            <person name="Jia Y."/>
            <person name="Liu Y."/>
            <person name="Niu Y.-X."/>
            <person name="Yu L.-H."/>
            <person name="Chen D.-F."/>
            <person name="Zhang G.-Q."/>
        </authorList>
    </citation>
    <scope>NUCLEOTIDE SEQUENCE</scope>
    <source>
        <tissue evidence="1">Leaf</tissue>
    </source>
</reference>
<proteinExistence type="predicted"/>
<evidence type="ECO:0000313" key="2">
    <source>
        <dbReference type="Proteomes" id="UP000829196"/>
    </source>
</evidence>
<dbReference type="EMBL" id="JAGYWB010000013">
    <property type="protein sequence ID" value="KAI0499858.1"/>
    <property type="molecule type" value="Genomic_DNA"/>
</dbReference>
<gene>
    <name evidence="1" type="ORF">KFK09_018066</name>
</gene>